<evidence type="ECO:0000313" key="2">
    <source>
        <dbReference type="EMBL" id="MBB5057339.1"/>
    </source>
</evidence>
<reference evidence="2 3" key="1">
    <citation type="submission" date="2020-08" db="EMBL/GenBank/DDBJ databases">
        <title>Genomic Encyclopedia of Type Strains, Phase IV (KMG-V): Genome sequencing to study the core and pangenomes of soil and plant-associated prokaryotes.</title>
        <authorList>
            <person name="Whitman W."/>
        </authorList>
    </citation>
    <scope>NUCLEOTIDE SEQUENCE [LARGE SCALE GENOMIC DNA]</scope>
    <source>
        <strain evidence="2 3">M8UP14</strain>
    </source>
</reference>
<feature type="transmembrane region" description="Helical" evidence="1">
    <location>
        <begin position="89"/>
        <end position="107"/>
    </location>
</feature>
<comment type="caution">
    <text evidence="2">The sequence shown here is derived from an EMBL/GenBank/DDBJ whole genome shotgun (WGS) entry which is preliminary data.</text>
</comment>
<feature type="transmembrane region" description="Helical" evidence="1">
    <location>
        <begin position="65"/>
        <end position="82"/>
    </location>
</feature>
<organism evidence="2 3">
    <name type="scientific">Granulicella aggregans</name>
    <dbReference type="NCBI Taxonomy" id="474949"/>
    <lineage>
        <taxon>Bacteria</taxon>
        <taxon>Pseudomonadati</taxon>
        <taxon>Acidobacteriota</taxon>
        <taxon>Terriglobia</taxon>
        <taxon>Terriglobales</taxon>
        <taxon>Acidobacteriaceae</taxon>
        <taxon>Granulicella</taxon>
    </lineage>
</organism>
<dbReference type="Pfam" id="PF03203">
    <property type="entry name" value="MerC"/>
    <property type="match status" value="1"/>
</dbReference>
<keyword evidence="1" id="KW-0812">Transmembrane</keyword>
<proteinExistence type="predicted"/>
<feature type="transmembrane region" description="Helical" evidence="1">
    <location>
        <begin position="113"/>
        <end position="130"/>
    </location>
</feature>
<sequence>MSRQHSCTQAPSVPAATASNLPYDRIGVWTSAACIVHCLFTPVLLSISAVFAHLLPSEERIHRDLALFIALIGAASLVRGFRTHGKRRIIALMFAGLACIFFAAFAGDRLPSHWAEVAVTFAGSILMISAHRLNHTFCKDCACAT</sequence>
<evidence type="ECO:0008006" key="4">
    <source>
        <dbReference type="Google" id="ProtNLM"/>
    </source>
</evidence>
<feature type="transmembrane region" description="Helical" evidence="1">
    <location>
        <begin position="28"/>
        <end position="53"/>
    </location>
</feature>
<protein>
    <recommendedName>
        <fullName evidence="4">MerC mercury resistance protein</fullName>
    </recommendedName>
</protein>
<dbReference type="AlphaFoldDB" id="A0A7W7ZCE1"/>
<gene>
    <name evidence="2" type="ORF">HDF16_002024</name>
</gene>
<keyword evidence="3" id="KW-1185">Reference proteome</keyword>
<evidence type="ECO:0000256" key="1">
    <source>
        <dbReference type="SAM" id="Phobius"/>
    </source>
</evidence>
<keyword evidence="1" id="KW-1133">Transmembrane helix</keyword>
<accession>A0A7W7ZCE1</accession>
<dbReference type="InterPro" id="IPR004891">
    <property type="entry name" value="Mercury-R_MerC"/>
</dbReference>
<dbReference type="RefSeq" id="WP_184215992.1">
    <property type="nucleotide sequence ID" value="NZ_JACHIP010000002.1"/>
</dbReference>
<dbReference type="GO" id="GO:0016020">
    <property type="term" value="C:membrane"/>
    <property type="evidence" value="ECO:0007669"/>
    <property type="project" value="InterPro"/>
</dbReference>
<name>A0A7W7ZCE1_9BACT</name>
<keyword evidence="1" id="KW-0472">Membrane</keyword>
<dbReference type="Proteomes" id="UP000540989">
    <property type="component" value="Unassembled WGS sequence"/>
</dbReference>
<dbReference type="EMBL" id="JACHIP010000002">
    <property type="protein sequence ID" value="MBB5057339.1"/>
    <property type="molecule type" value="Genomic_DNA"/>
</dbReference>
<evidence type="ECO:0000313" key="3">
    <source>
        <dbReference type="Proteomes" id="UP000540989"/>
    </source>
</evidence>
<dbReference type="GO" id="GO:0015097">
    <property type="term" value="F:mercury ion transmembrane transporter activity"/>
    <property type="evidence" value="ECO:0007669"/>
    <property type="project" value="InterPro"/>
</dbReference>